<dbReference type="OrthoDB" id="429813at2759"/>
<dbReference type="Pfam" id="PF00501">
    <property type="entry name" value="AMP-binding"/>
    <property type="match status" value="1"/>
</dbReference>
<protein>
    <recommendedName>
        <fullName evidence="1">AMP-dependent synthetase/ligase domain-containing protein</fullName>
    </recommendedName>
</protein>
<accession>A0A2K0UDH8</accession>
<dbReference type="AlphaFoldDB" id="A0A2K0UDH8"/>
<sequence length="336" mass="37008">MGSVVELQETRSLINIIDDDAAKDPNRPFIFIPRSNRPRDGWEPVTYGQMANAVNHVAHSIKKMAANHIQEDNFPTIAYIGPNDVRYIVIMLACIKAKCKAFFTSPRNTIEGQLSLLEATDCHYFLYGEGYLPVIQKVLAQRPMHTSQVPSAKEWITAKSDYFPYNYTAYDSRWHPWVALHTSGSTGMPKPIVLNQANIQLTGALRHFRDKRNNPSLYEGWASRASRLFSPMPLFHGVGIAASIMFITYYGLPCALGIPERPLSEDLVKECLANSGVDAALLPPSIIDGMSQTEDGLEAITKLKSISYGGGNLSGSVGNKLVANGAFIINMLGSSE</sequence>
<gene>
    <name evidence="2" type="ORF">THARTR1_04049</name>
</gene>
<comment type="caution">
    <text evidence="2">The sequence shown here is derived from an EMBL/GenBank/DDBJ whole genome shotgun (WGS) entry which is preliminary data.</text>
</comment>
<dbReference type="SUPFAM" id="SSF56801">
    <property type="entry name" value="Acetyl-CoA synthetase-like"/>
    <property type="match status" value="1"/>
</dbReference>
<feature type="domain" description="AMP-dependent synthetase/ligase" evidence="1">
    <location>
        <begin position="18"/>
        <end position="336"/>
    </location>
</feature>
<dbReference type="InterPro" id="IPR000873">
    <property type="entry name" value="AMP-dep_synth/lig_dom"/>
</dbReference>
<dbReference type="GO" id="GO:0006631">
    <property type="term" value="P:fatty acid metabolic process"/>
    <property type="evidence" value="ECO:0007669"/>
    <property type="project" value="TreeGrafter"/>
</dbReference>
<evidence type="ECO:0000259" key="1">
    <source>
        <dbReference type="Pfam" id="PF00501"/>
    </source>
</evidence>
<organism evidence="2 3">
    <name type="scientific">Trichoderma harzianum</name>
    <name type="common">Hypocrea lixii</name>
    <dbReference type="NCBI Taxonomy" id="5544"/>
    <lineage>
        <taxon>Eukaryota</taxon>
        <taxon>Fungi</taxon>
        <taxon>Dikarya</taxon>
        <taxon>Ascomycota</taxon>
        <taxon>Pezizomycotina</taxon>
        <taxon>Sordariomycetes</taxon>
        <taxon>Hypocreomycetidae</taxon>
        <taxon>Hypocreales</taxon>
        <taxon>Hypocreaceae</taxon>
        <taxon>Trichoderma</taxon>
    </lineage>
</organism>
<dbReference type="GO" id="GO:0031956">
    <property type="term" value="F:medium-chain fatty acid-CoA ligase activity"/>
    <property type="evidence" value="ECO:0007669"/>
    <property type="project" value="TreeGrafter"/>
</dbReference>
<reference evidence="2 3" key="1">
    <citation type="submission" date="2017-02" db="EMBL/GenBank/DDBJ databases">
        <title>Genomes of Trichoderma spp. with biocontrol activity.</title>
        <authorList>
            <person name="Gardiner D."/>
            <person name="Kazan K."/>
            <person name="Vos C."/>
            <person name="Harvey P."/>
        </authorList>
    </citation>
    <scope>NUCLEOTIDE SEQUENCE [LARGE SCALE GENOMIC DNA]</scope>
    <source>
        <strain evidence="2 3">Tr1</strain>
    </source>
</reference>
<dbReference type="EMBL" id="MTYI01000050">
    <property type="protein sequence ID" value="PNP55829.1"/>
    <property type="molecule type" value="Genomic_DNA"/>
</dbReference>
<dbReference type="PANTHER" id="PTHR43201:SF3">
    <property type="entry name" value="ENZYME, PUTATIVE (JCVI)-RELATED"/>
    <property type="match status" value="1"/>
</dbReference>
<dbReference type="InterPro" id="IPR042099">
    <property type="entry name" value="ANL_N_sf"/>
</dbReference>
<dbReference type="PANTHER" id="PTHR43201">
    <property type="entry name" value="ACYL-COA SYNTHETASE"/>
    <property type="match status" value="1"/>
</dbReference>
<proteinExistence type="predicted"/>
<dbReference type="Gene3D" id="3.40.50.12780">
    <property type="entry name" value="N-terminal domain of ligase-like"/>
    <property type="match status" value="1"/>
</dbReference>
<name>A0A2K0UDH8_TRIHA</name>
<dbReference type="Proteomes" id="UP000236290">
    <property type="component" value="Unassembled WGS sequence"/>
</dbReference>
<evidence type="ECO:0000313" key="2">
    <source>
        <dbReference type="EMBL" id="PNP55829.1"/>
    </source>
</evidence>
<evidence type="ECO:0000313" key="3">
    <source>
        <dbReference type="Proteomes" id="UP000236290"/>
    </source>
</evidence>